<gene>
    <name evidence="1" type="ORF">JCM19235_1225</name>
</gene>
<sequence length="122" mass="13837">MATALSVAGAIATKLNSRKWYDVSNYVPIDTDLVNDTGVEMVITARISDEHSSSPRRLYVDGLWIANVQPNYQNNEDGEDQKQISVIVPNGSTYRLRYFSPWDADVILMLRCNAHSWPNQNY</sequence>
<dbReference type="Proteomes" id="UP000029228">
    <property type="component" value="Unassembled WGS sequence"/>
</dbReference>
<dbReference type="STRING" id="990268.JCM19235_1225"/>
<reference evidence="1 2" key="1">
    <citation type="submission" date="2014-09" db="EMBL/GenBank/DDBJ databases">
        <title>Vibrio maritimus JCM 19235. (C45) whole genome shotgun sequence.</title>
        <authorList>
            <person name="Sawabe T."/>
            <person name="Meirelles P."/>
            <person name="Nakanishi M."/>
            <person name="Sayaka M."/>
            <person name="Hattori M."/>
            <person name="Ohkuma M."/>
        </authorList>
    </citation>
    <scope>NUCLEOTIDE SEQUENCE [LARGE SCALE GENOMIC DNA]</scope>
    <source>
        <strain evidence="2">JCM19235</strain>
    </source>
</reference>
<organism evidence="1 2">
    <name type="scientific">Vibrio maritimus</name>
    <dbReference type="NCBI Taxonomy" id="990268"/>
    <lineage>
        <taxon>Bacteria</taxon>
        <taxon>Pseudomonadati</taxon>
        <taxon>Pseudomonadota</taxon>
        <taxon>Gammaproteobacteria</taxon>
        <taxon>Vibrionales</taxon>
        <taxon>Vibrionaceae</taxon>
        <taxon>Vibrio</taxon>
    </lineage>
</organism>
<accession>A0A090S8T0</accession>
<evidence type="ECO:0000313" key="1">
    <source>
        <dbReference type="EMBL" id="GAL22924.1"/>
    </source>
</evidence>
<proteinExistence type="predicted"/>
<comment type="caution">
    <text evidence="1">The sequence shown here is derived from an EMBL/GenBank/DDBJ whole genome shotgun (WGS) entry which is preliminary data.</text>
</comment>
<dbReference type="EMBL" id="BBMR01000017">
    <property type="protein sequence ID" value="GAL22924.1"/>
    <property type="molecule type" value="Genomic_DNA"/>
</dbReference>
<protein>
    <submittedName>
        <fullName evidence="1">Uncharacterized protein</fullName>
    </submittedName>
</protein>
<name>A0A090S8T0_9VIBR</name>
<evidence type="ECO:0000313" key="2">
    <source>
        <dbReference type="Proteomes" id="UP000029228"/>
    </source>
</evidence>
<dbReference type="AlphaFoldDB" id="A0A090S8T0"/>
<keyword evidence="2" id="KW-1185">Reference proteome</keyword>